<dbReference type="RefSeq" id="WP_156268178.1">
    <property type="nucleotide sequence ID" value="NZ_CP032551.1"/>
</dbReference>
<dbReference type="GO" id="GO:0070813">
    <property type="term" value="P:hydrogen sulfide metabolic process"/>
    <property type="evidence" value="ECO:0007669"/>
    <property type="project" value="TreeGrafter"/>
</dbReference>
<dbReference type="KEGG" id="panm:D3795_09340"/>
<reference evidence="3 4" key="1">
    <citation type="submission" date="2018-09" db="EMBL/GenBank/DDBJ databases">
        <title>Whole genome sequencing of Idiomarina andamanensis W-5T (LMG 29773T= JCM 31645T).</title>
        <authorList>
            <person name="Das S.K."/>
        </authorList>
    </citation>
    <scope>NUCLEOTIDE SEQUENCE [LARGE SCALE GENOMIC DNA]</scope>
    <source>
        <strain evidence="3 4">W-5T</strain>
    </source>
</reference>
<organism evidence="3 4">
    <name type="scientific">Pseudidiomarina andamanensis</name>
    <dbReference type="NCBI Taxonomy" id="1940690"/>
    <lineage>
        <taxon>Bacteria</taxon>
        <taxon>Pseudomonadati</taxon>
        <taxon>Pseudomonadota</taxon>
        <taxon>Gammaproteobacteria</taxon>
        <taxon>Alteromonadales</taxon>
        <taxon>Idiomarinaceae</taxon>
        <taxon>Pseudidiomarina</taxon>
    </lineage>
</organism>
<sequence>MSAVQVKAFLDDDSETFSYVVYREDERKAVVIDPVLDFDYKSGRTSTRGAQRLVDFVKAEKLQVEWVLETHAHADHLSAAPFVKEQVGGHIGIGEHIKEVQKIFKDVFNLEKEFLPNGHQFDHLFKDGETFHVGSMTFRVMHTPGHTPADLCYIVDEEKVFVGDTLFMPDVGTARCDFPGGSASTLYQSIQKILALPETTEIYICHDYPTEGREHEFKTTVAQQRQHSKHVHDGVTEAEFVKMREERDATLAMPRLILPSIQVNIRAGHMPPADADGKVYLKLPIDQL</sequence>
<dbReference type="InterPro" id="IPR036866">
    <property type="entry name" value="RibonucZ/Hydroxyglut_hydro"/>
</dbReference>
<proteinExistence type="predicted"/>
<accession>A0AA92IMZ5</accession>
<evidence type="ECO:0000313" key="4">
    <source>
        <dbReference type="Proteomes" id="UP000427820"/>
    </source>
</evidence>
<dbReference type="EMBL" id="CP032551">
    <property type="protein sequence ID" value="QGT96347.1"/>
    <property type="molecule type" value="Genomic_DNA"/>
</dbReference>
<dbReference type="Gene3D" id="3.60.15.10">
    <property type="entry name" value="Ribonuclease Z/Hydroxyacylglutathione hydrolase-like"/>
    <property type="match status" value="1"/>
</dbReference>
<evidence type="ECO:0000256" key="1">
    <source>
        <dbReference type="ARBA" id="ARBA00022723"/>
    </source>
</evidence>
<feature type="domain" description="Metallo-beta-lactamase" evidence="2">
    <location>
        <begin position="15"/>
        <end position="206"/>
    </location>
</feature>
<dbReference type="SUPFAM" id="SSF56281">
    <property type="entry name" value="Metallo-hydrolase/oxidoreductase"/>
    <property type="match status" value="1"/>
</dbReference>
<dbReference type="InterPro" id="IPR051682">
    <property type="entry name" value="Mito_Persulfide_Diox"/>
</dbReference>
<evidence type="ECO:0000259" key="2">
    <source>
        <dbReference type="SMART" id="SM00849"/>
    </source>
</evidence>
<dbReference type="AlphaFoldDB" id="A0AA92IMZ5"/>
<dbReference type="Pfam" id="PF00753">
    <property type="entry name" value="Lactamase_B"/>
    <property type="match status" value="1"/>
</dbReference>
<gene>
    <name evidence="3" type="ORF">D3795_09340</name>
</gene>
<dbReference type="GO" id="GO:0006749">
    <property type="term" value="P:glutathione metabolic process"/>
    <property type="evidence" value="ECO:0007669"/>
    <property type="project" value="InterPro"/>
</dbReference>
<evidence type="ECO:0000313" key="3">
    <source>
        <dbReference type="EMBL" id="QGT96347.1"/>
    </source>
</evidence>
<dbReference type="GO" id="GO:0050313">
    <property type="term" value="F:sulfur dioxygenase activity"/>
    <property type="evidence" value="ECO:0007669"/>
    <property type="project" value="InterPro"/>
</dbReference>
<dbReference type="Proteomes" id="UP000427820">
    <property type="component" value="Chromosome"/>
</dbReference>
<dbReference type="InterPro" id="IPR001279">
    <property type="entry name" value="Metallo-B-lactamas"/>
</dbReference>
<dbReference type="InterPro" id="IPR044528">
    <property type="entry name" value="POD-like_MBL-fold"/>
</dbReference>
<protein>
    <submittedName>
        <fullName evidence="3">MBL fold metallo-hydrolase</fullName>
    </submittedName>
</protein>
<dbReference type="PANTHER" id="PTHR43084">
    <property type="entry name" value="PERSULFIDE DIOXYGENASE ETHE1"/>
    <property type="match status" value="1"/>
</dbReference>
<keyword evidence="4" id="KW-1185">Reference proteome</keyword>
<name>A0AA92IMZ5_9GAMM</name>
<dbReference type="CDD" id="cd07724">
    <property type="entry name" value="POD-like_MBL-fold"/>
    <property type="match status" value="1"/>
</dbReference>
<keyword evidence="1" id="KW-0479">Metal-binding</keyword>
<dbReference type="SMART" id="SM00849">
    <property type="entry name" value="Lactamase_B"/>
    <property type="match status" value="1"/>
</dbReference>
<dbReference type="GO" id="GO:0046872">
    <property type="term" value="F:metal ion binding"/>
    <property type="evidence" value="ECO:0007669"/>
    <property type="project" value="UniProtKB-KW"/>
</dbReference>
<dbReference type="PANTHER" id="PTHR43084:SF1">
    <property type="entry name" value="PERSULFIDE DIOXYGENASE ETHE1, MITOCHONDRIAL"/>
    <property type="match status" value="1"/>
</dbReference>